<name>A0A8S9SS94_BRACR</name>
<proteinExistence type="predicted"/>
<dbReference type="Proteomes" id="UP000712600">
    <property type="component" value="Unassembled WGS sequence"/>
</dbReference>
<protein>
    <submittedName>
        <fullName evidence="1">Uncharacterized protein</fullName>
    </submittedName>
</protein>
<organism evidence="1 2">
    <name type="scientific">Brassica cretica</name>
    <name type="common">Mustard</name>
    <dbReference type="NCBI Taxonomy" id="69181"/>
    <lineage>
        <taxon>Eukaryota</taxon>
        <taxon>Viridiplantae</taxon>
        <taxon>Streptophyta</taxon>
        <taxon>Embryophyta</taxon>
        <taxon>Tracheophyta</taxon>
        <taxon>Spermatophyta</taxon>
        <taxon>Magnoliopsida</taxon>
        <taxon>eudicotyledons</taxon>
        <taxon>Gunneridae</taxon>
        <taxon>Pentapetalae</taxon>
        <taxon>rosids</taxon>
        <taxon>malvids</taxon>
        <taxon>Brassicales</taxon>
        <taxon>Brassicaceae</taxon>
        <taxon>Brassiceae</taxon>
        <taxon>Brassica</taxon>
    </lineage>
</organism>
<accession>A0A8S9SS94</accession>
<reference evidence="1" key="1">
    <citation type="submission" date="2019-12" db="EMBL/GenBank/DDBJ databases">
        <title>Genome sequencing and annotation of Brassica cretica.</title>
        <authorList>
            <person name="Studholme D.J."/>
            <person name="Sarris P."/>
        </authorList>
    </citation>
    <scope>NUCLEOTIDE SEQUENCE</scope>
    <source>
        <strain evidence="1">PFS-109/04</strain>
        <tissue evidence="1">Leaf</tissue>
    </source>
</reference>
<gene>
    <name evidence="1" type="ORF">F2Q69_00035737</name>
</gene>
<dbReference type="EMBL" id="QGKX02000004">
    <property type="protein sequence ID" value="KAF3602830.1"/>
    <property type="molecule type" value="Genomic_DNA"/>
</dbReference>
<evidence type="ECO:0000313" key="2">
    <source>
        <dbReference type="Proteomes" id="UP000712600"/>
    </source>
</evidence>
<comment type="caution">
    <text evidence="1">The sequence shown here is derived from an EMBL/GenBank/DDBJ whole genome shotgun (WGS) entry which is preliminary data.</text>
</comment>
<dbReference type="AlphaFoldDB" id="A0A8S9SS94"/>
<evidence type="ECO:0000313" key="1">
    <source>
        <dbReference type="EMBL" id="KAF3602830.1"/>
    </source>
</evidence>
<sequence length="127" mass="14831">MVISNLDRRPGPGRTPVEQVWAGVSRPEKLILVLGLQYLYLNFLVTCITRFDYCLWKSLLNRIEKIMELKNLKKAGPQKPMFTVEWIDNALRGLRYQTGRHRLTCWPSLIEGMVNLVDMSIRTKIRV</sequence>